<protein>
    <recommendedName>
        <fullName evidence="6">Tetraspanin</fullName>
    </recommendedName>
</protein>
<evidence type="ECO:0000256" key="4">
    <source>
        <dbReference type="ARBA" id="ARBA00022989"/>
    </source>
</evidence>
<feature type="transmembrane region" description="Helical" evidence="6">
    <location>
        <begin position="53"/>
        <end position="74"/>
    </location>
</feature>
<accession>A0ABM0GRT0</accession>
<comment type="subcellular location">
    <subcellularLocation>
        <location evidence="1 6">Membrane</location>
        <topology evidence="1 6">Multi-pass membrane protein</topology>
    </subcellularLocation>
</comment>
<keyword evidence="3 6" id="KW-0812">Transmembrane</keyword>
<dbReference type="PANTHER" id="PTHR19282">
    <property type="entry name" value="TETRASPANIN"/>
    <property type="match status" value="1"/>
</dbReference>
<dbReference type="Proteomes" id="UP000694865">
    <property type="component" value="Unplaced"/>
</dbReference>
<evidence type="ECO:0000256" key="1">
    <source>
        <dbReference type="ARBA" id="ARBA00004141"/>
    </source>
</evidence>
<evidence type="ECO:0000313" key="8">
    <source>
        <dbReference type="RefSeq" id="XP_002735925.1"/>
    </source>
</evidence>
<dbReference type="InterPro" id="IPR008952">
    <property type="entry name" value="Tetraspanin_EC2_sf"/>
</dbReference>
<keyword evidence="7" id="KW-1185">Reference proteome</keyword>
<name>A0ABM0GRT0_SACKO</name>
<dbReference type="PIRSF" id="PIRSF002419">
    <property type="entry name" value="Tetraspanin"/>
    <property type="match status" value="1"/>
</dbReference>
<dbReference type="PANTHER" id="PTHR19282:SF452">
    <property type="entry name" value="LD03691P"/>
    <property type="match status" value="1"/>
</dbReference>
<dbReference type="PRINTS" id="PR00259">
    <property type="entry name" value="TMFOUR"/>
</dbReference>
<feature type="transmembrane region" description="Helical" evidence="6">
    <location>
        <begin position="216"/>
        <end position="241"/>
    </location>
</feature>
<dbReference type="RefSeq" id="XP_002735925.1">
    <property type="nucleotide sequence ID" value="XM_002735879.2"/>
</dbReference>
<evidence type="ECO:0000313" key="7">
    <source>
        <dbReference type="Proteomes" id="UP000694865"/>
    </source>
</evidence>
<dbReference type="InterPro" id="IPR018499">
    <property type="entry name" value="Tetraspanin/Peripherin"/>
</dbReference>
<dbReference type="InterPro" id="IPR000301">
    <property type="entry name" value="Tetraspanin_animals"/>
</dbReference>
<dbReference type="Gene3D" id="1.10.1450.10">
    <property type="entry name" value="Tetraspanin"/>
    <property type="match status" value="1"/>
</dbReference>
<evidence type="ECO:0000256" key="5">
    <source>
        <dbReference type="ARBA" id="ARBA00023136"/>
    </source>
</evidence>
<evidence type="ECO:0000256" key="6">
    <source>
        <dbReference type="RuleBase" id="RU361218"/>
    </source>
</evidence>
<proteinExistence type="inferred from homology"/>
<keyword evidence="5 6" id="KW-0472">Membrane</keyword>
<reference evidence="8" key="1">
    <citation type="submission" date="2025-08" db="UniProtKB">
        <authorList>
            <consortium name="RefSeq"/>
        </authorList>
    </citation>
    <scope>IDENTIFICATION</scope>
    <source>
        <tissue evidence="8">Testes</tissue>
    </source>
</reference>
<gene>
    <name evidence="8" type="primary">LOC100374475</name>
</gene>
<dbReference type="GeneID" id="100374475"/>
<organism evidence="7 8">
    <name type="scientific">Saccoglossus kowalevskii</name>
    <name type="common">Acorn worm</name>
    <dbReference type="NCBI Taxonomy" id="10224"/>
    <lineage>
        <taxon>Eukaryota</taxon>
        <taxon>Metazoa</taxon>
        <taxon>Hemichordata</taxon>
        <taxon>Enteropneusta</taxon>
        <taxon>Harrimaniidae</taxon>
        <taxon>Saccoglossus</taxon>
    </lineage>
</organism>
<sequence>MSEDKGLKQFLMIFNGIVVLAGLALVGVGVWVVVDSSTLVGVLDNAAITNSAYGLIVVGAFIALVGFCGCCGAWKQIKCLLIIYLIVVGIMFLFLLAVAVVIAVYQAELETFLEIQMNTTLQESYGVKDAFTETWDTLQLTFSCCGTSYYTDYETSEWYKTTTSPSQKWPGTCCKYEGSSVKNEAKCYDENSQDWHDYMNTNGCYNTVSTLITDNITIVGAVLIGLCVIIICGLCAACCMYHSIGKND</sequence>
<comment type="similarity">
    <text evidence="2 6">Belongs to the tetraspanin (TM4SF) family.</text>
</comment>
<feature type="transmembrane region" description="Helical" evidence="6">
    <location>
        <begin position="81"/>
        <end position="105"/>
    </location>
</feature>
<keyword evidence="4 6" id="KW-1133">Transmembrane helix</keyword>
<dbReference type="SUPFAM" id="SSF48652">
    <property type="entry name" value="Tetraspanin"/>
    <property type="match status" value="1"/>
</dbReference>
<feature type="transmembrane region" description="Helical" evidence="6">
    <location>
        <begin position="12"/>
        <end position="33"/>
    </location>
</feature>
<evidence type="ECO:0000256" key="3">
    <source>
        <dbReference type="ARBA" id="ARBA00022692"/>
    </source>
</evidence>
<dbReference type="Pfam" id="PF00335">
    <property type="entry name" value="Tetraspanin"/>
    <property type="match status" value="1"/>
</dbReference>
<evidence type="ECO:0000256" key="2">
    <source>
        <dbReference type="ARBA" id="ARBA00006840"/>
    </source>
</evidence>
<dbReference type="CDD" id="cd03156">
    <property type="entry name" value="uroplakin_I_like_LEL"/>
    <property type="match status" value="1"/>
</dbReference>